<keyword evidence="1" id="KW-1133">Transmembrane helix</keyword>
<evidence type="ECO:0000313" key="2">
    <source>
        <dbReference type="EMBL" id="CAH0372802.1"/>
    </source>
</evidence>
<evidence type="ECO:0000313" key="3">
    <source>
        <dbReference type="Proteomes" id="UP000789595"/>
    </source>
</evidence>
<dbReference type="Proteomes" id="UP000789595">
    <property type="component" value="Unassembled WGS sequence"/>
</dbReference>
<comment type="caution">
    <text evidence="2">The sequence shown here is derived from an EMBL/GenBank/DDBJ whole genome shotgun (WGS) entry which is preliminary data.</text>
</comment>
<name>A0A8J2WXU2_9STRA</name>
<keyword evidence="1" id="KW-0472">Membrane</keyword>
<keyword evidence="1" id="KW-0812">Transmembrane</keyword>
<sequence>MVEDVSAAPAAGGTTRPRAAPRVFVIALVARVIRVVGAVVAFTPCVFSAQTPRPRLRARVRPGWKRVVSVVVVAVATFRAATPRPRGARLVMRRGARGVRPAPNVVRLVDAPFFLFKVHGVLAHIRHTARDGVRLLRRCSRTLRTLRYLIIPVQIRALRLTNAWRSCCLLLSSILPPCDGEARLRELIVCQARLRDCGMGNSLDCGLGDCGSPDDAESDYSKPVEYSQATSTARPKKILSSMEVHRHLTEFYEAWKTGAIQQKQLEMLQKMPVDPATGLLWWQWVERHSGICDHHPPRETPAFRP</sequence>
<organism evidence="2 3">
    <name type="scientific">Pelagomonas calceolata</name>
    <dbReference type="NCBI Taxonomy" id="35677"/>
    <lineage>
        <taxon>Eukaryota</taxon>
        <taxon>Sar</taxon>
        <taxon>Stramenopiles</taxon>
        <taxon>Ochrophyta</taxon>
        <taxon>Pelagophyceae</taxon>
        <taxon>Pelagomonadales</taxon>
        <taxon>Pelagomonadaceae</taxon>
        <taxon>Pelagomonas</taxon>
    </lineage>
</organism>
<accession>A0A8J2WXU2</accession>
<dbReference type="AlphaFoldDB" id="A0A8J2WXU2"/>
<proteinExistence type="predicted"/>
<dbReference type="EMBL" id="CAKKNE010000003">
    <property type="protein sequence ID" value="CAH0372802.1"/>
    <property type="molecule type" value="Genomic_DNA"/>
</dbReference>
<protein>
    <submittedName>
        <fullName evidence="2">Uncharacterized protein</fullName>
    </submittedName>
</protein>
<keyword evidence="3" id="KW-1185">Reference proteome</keyword>
<dbReference type="OrthoDB" id="10456907at2759"/>
<gene>
    <name evidence="2" type="ORF">PECAL_3P28450</name>
</gene>
<reference evidence="2" key="1">
    <citation type="submission" date="2021-11" db="EMBL/GenBank/DDBJ databases">
        <authorList>
            <consortium name="Genoscope - CEA"/>
            <person name="William W."/>
        </authorList>
    </citation>
    <scope>NUCLEOTIDE SEQUENCE</scope>
</reference>
<feature type="transmembrane region" description="Helical" evidence="1">
    <location>
        <begin position="63"/>
        <end position="82"/>
    </location>
</feature>
<feature type="transmembrane region" description="Helical" evidence="1">
    <location>
        <begin position="23"/>
        <end position="43"/>
    </location>
</feature>
<evidence type="ECO:0000256" key="1">
    <source>
        <dbReference type="SAM" id="Phobius"/>
    </source>
</evidence>